<evidence type="ECO:0000313" key="1">
    <source>
        <dbReference type="EMBL" id="MDQ0189786.1"/>
    </source>
</evidence>
<dbReference type="EMBL" id="JAUSTP010000010">
    <property type="protein sequence ID" value="MDQ0189786.1"/>
    <property type="molecule type" value="Genomic_DNA"/>
</dbReference>
<organism evidence="1 2">
    <name type="scientific">Alicyclobacillus cycloheptanicus</name>
    <dbReference type="NCBI Taxonomy" id="1457"/>
    <lineage>
        <taxon>Bacteria</taxon>
        <taxon>Bacillati</taxon>
        <taxon>Bacillota</taxon>
        <taxon>Bacilli</taxon>
        <taxon>Bacillales</taxon>
        <taxon>Alicyclobacillaceae</taxon>
        <taxon>Alicyclobacillus</taxon>
    </lineage>
</organism>
<name>A0ABT9XHK7_9BACL</name>
<protein>
    <submittedName>
        <fullName evidence="1">Uncharacterized protein</fullName>
    </submittedName>
</protein>
<comment type="caution">
    <text evidence="1">The sequence shown here is derived from an EMBL/GenBank/DDBJ whole genome shotgun (WGS) entry which is preliminary data.</text>
</comment>
<dbReference type="Gene3D" id="2.120.10.30">
    <property type="entry name" value="TolB, C-terminal domain"/>
    <property type="match status" value="1"/>
</dbReference>
<sequence>MPGSAPGYLNTPDDAYQLPNGLVTVADIANQRILFINPKTNTVVKQYGTTGLRYHNPPKSFEAPNGDTPVLSDGGMIVTEIGSGNTGQGYADRLDKNGKLMYSVQLPLIAYPSDTQLLPNGNLLVVDYSNPGRVIEVTPQGKVVWDYYKRSGPGELNHPSLAIPLPNGDVALNDDYNDRVVIIDPKTNQIVWQYGHTGIPGTAAGYLNVPDGINFIPPGAIPALK</sequence>
<proteinExistence type="predicted"/>
<dbReference type="SUPFAM" id="SSF63829">
    <property type="entry name" value="Calcium-dependent phosphotriesterase"/>
    <property type="match status" value="1"/>
</dbReference>
<keyword evidence="2" id="KW-1185">Reference proteome</keyword>
<accession>A0ABT9XHK7</accession>
<dbReference type="InterPro" id="IPR011042">
    <property type="entry name" value="6-blade_b-propeller_TolB-like"/>
</dbReference>
<reference evidence="1 2" key="1">
    <citation type="submission" date="2023-07" db="EMBL/GenBank/DDBJ databases">
        <title>Genomic Encyclopedia of Type Strains, Phase IV (KMG-IV): sequencing the most valuable type-strain genomes for metagenomic binning, comparative biology and taxonomic classification.</title>
        <authorList>
            <person name="Goeker M."/>
        </authorList>
    </citation>
    <scope>NUCLEOTIDE SEQUENCE [LARGE SCALE GENOMIC DNA]</scope>
    <source>
        <strain evidence="1 2">DSM 4006</strain>
    </source>
</reference>
<gene>
    <name evidence="1" type="ORF">J2S03_001633</name>
</gene>
<evidence type="ECO:0000313" key="2">
    <source>
        <dbReference type="Proteomes" id="UP001232973"/>
    </source>
</evidence>
<dbReference type="Proteomes" id="UP001232973">
    <property type="component" value="Unassembled WGS sequence"/>
</dbReference>